<dbReference type="SUPFAM" id="SSF103481">
    <property type="entry name" value="Multidrug resistance efflux transporter EmrE"/>
    <property type="match status" value="1"/>
</dbReference>
<feature type="compositionally biased region" description="Acidic residues" evidence="1">
    <location>
        <begin position="348"/>
        <end position="369"/>
    </location>
</feature>
<organism evidence="3 4">
    <name type="scientific">Sclerotinia borealis (strain F-4128)</name>
    <dbReference type="NCBI Taxonomy" id="1432307"/>
    <lineage>
        <taxon>Eukaryota</taxon>
        <taxon>Fungi</taxon>
        <taxon>Dikarya</taxon>
        <taxon>Ascomycota</taxon>
        <taxon>Pezizomycotina</taxon>
        <taxon>Leotiomycetes</taxon>
        <taxon>Helotiales</taxon>
        <taxon>Sclerotiniaceae</taxon>
        <taxon>Sclerotinia</taxon>
    </lineage>
</organism>
<evidence type="ECO:0000313" key="3">
    <source>
        <dbReference type="EMBL" id="ESZ89845.1"/>
    </source>
</evidence>
<feature type="compositionally biased region" description="Acidic residues" evidence="1">
    <location>
        <begin position="124"/>
        <end position="151"/>
    </location>
</feature>
<dbReference type="HOGENOM" id="CLU_796910_0_0_1"/>
<feature type="compositionally biased region" description="Basic and acidic residues" evidence="1">
    <location>
        <begin position="298"/>
        <end position="322"/>
    </location>
</feature>
<feature type="transmembrane region" description="Helical" evidence="2">
    <location>
        <begin position="247"/>
        <end position="267"/>
    </location>
</feature>
<feature type="region of interest" description="Disordered" evidence="1">
    <location>
        <begin position="298"/>
        <end position="369"/>
    </location>
</feature>
<protein>
    <recommendedName>
        <fullName evidence="5">EamA domain-containing protein</fullName>
    </recommendedName>
</protein>
<keyword evidence="2" id="KW-0472">Membrane</keyword>
<feature type="compositionally biased region" description="Polar residues" evidence="1">
    <location>
        <begin position="101"/>
        <end position="114"/>
    </location>
</feature>
<dbReference type="STRING" id="1432307.W9C5M9"/>
<dbReference type="AlphaFoldDB" id="W9C5M9"/>
<accession>W9C5M9</accession>
<evidence type="ECO:0000256" key="1">
    <source>
        <dbReference type="SAM" id="MobiDB-lite"/>
    </source>
</evidence>
<reference evidence="3 4" key="1">
    <citation type="journal article" date="2014" name="Genome Announc.">
        <title>Draft genome sequence of Sclerotinia borealis, a psychrophilic plant pathogenic fungus.</title>
        <authorList>
            <person name="Mardanov A.V."/>
            <person name="Beletsky A.V."/>
            <person name="Kadnikov V.V."/>
            <person name="Ignatov A.N."/>
            <person name="Ravin N.V."/>
        </authorList>
    </citation>
    <scope>NUCLEOTIDE SEQUENCE [LARGE SCALE GENOMIC DNA]</scope>
    <source>
        <strain evidence="4">F-4157</strain>
    </source>
</reference>
<proteinExistence type="predicted"/>
<feature type="compositionally biased region" description="Polar residues" evidence="1">
    <location>
        <begin position="30"/>
        <end position="53"/>
    </location>
</feature>
<comment type="caution">
    <text evidence="3">The sequence shown here is derived from an EMBL/GenBank/DDBJ whole genome shotgun (WGS) entry which is preliminary data.</text>
</comment>
<feature type="transmembrane region" description="Helical" evidence="2">
    <location>
        <begin position="213"/>
        <end position="235"/>
    </location>
</feature>
<dbReference type="PANTHER" id="PTHR31965">
    <property type="entry name" value="TRANSMEMBRANE PROTEIN 42"/>
    <property type="match status" value="1"/>
</dbReference>
<sequence>MLRTTKRKTQSSTLSSTTSANESDNRELSDTSAGRTSAFTSDNCRDGTGSTMPATIVAEEADGGVLSVDDPRKPLLGTTFAGVDGTKMSRARAKNRIVNGGSYNTTTITKSTSSLHREARDESDREGEDDDDDDEEEEEQEEEEEEEVVVEEEQMMENISRKSQWILLAVASGACAAFNGVFAKLTTTQLTTSFAENVAGFFDLGEGEKVVEYGVRGIFFLLNLVFNGIMWTLFTKALARGTSTVQVSIINTSSNFMITAVLGFIIFSESLPPLWFLGAALLVAGNVIIGRREEEEKGGISGHDVENGEGRRRSWSGGEERLGLLGEELELGGGIVEGEDGDDKRDEDVLDLGLDDEGKSDEEEDLLIH</sequence>
<name>W9C5M9_SCLBF</name>
<dbReference type="InterPro" id="IPR039632">
    <property type="entry name" value="TMEM42"/>
</dbReference>
<keyword evidence="2" id="KW-0812">Transmembrane</keyword>
<feature type="compositionally biased region" description="Low complexity" evidence="1">
    <location>
        <begin position="10"/>
        <end position="19"/>
    </location>
</feature>
<keyword evidence="2" id="KW-1133">Transmembrane helix</keyword>
<evidence type="ECO:0000256" key="2">
    <source>
        <dbReference type="SAM" id="Phobius"/>
    </source>
</evidence>
<feature type="transmembrane region" description="Helical" evidence="2">
    <location>
        <begin position="165"/>
        <end position="183"/>
    </location>
</feature>
<feature type="transmembrane region" description="Helical" evidence="2">
    <location>
        <begin position="273"/>
        <end position="289"/>
    </location>
</feature>
<dbReference type="PANTHER" id="PTHR31965:SF1">
    <property type="entry name" value="TRANSMEMBRANE PROTEIN 42"/>
    <property type="match status" value="1"/>
</dbReference>
<dbReference type="OrthoDB" id="5854584at2759"/>
<dbReference type="Proteomes" id="UP000019487">
    <property type="component" value="Unassembled WGS sequence"/>
</dbReference>
<gene>
    <name evidence="3" type="ORF">SBOR_9776</name>
</gene>
<feature type="region of interest" description="Disordered" evidence="1">
    <location>
        <begin position="1"/>
        <end position="81"/>
    </location>
</feature>
<evidence type="ECO:0008006" key="5">
    <source>
        <dbReference type="Google" id="ProtNLM"/>
    </source>
</evidence>
<evidence type="ECO:0000313" key="4">
    <source>
        <dbReference type="Proteomes" id="UP000019487"/>
    </source>
</evidence>
<dbReference type="EMBL" id="AYSA01000757">
    <property type="protein sequence ID" value="ESZ89845.1"/>
    <property type="molecule type" value="Genomic_DNA"/>
</dbReference>
<dbReference type="InterPro" id="IPR037185">
    <property type="entry name" value="EmrE-like"/>
</dbReference>
<keyword evidence="4" id="KW-1185">Reference proteome</keyword>
<feature type="region of interest" description="Disordered" evidence="1">
    <location>
        <begin position="99"/>
        <end position="151"/>
    </location>
</feature>